<feature type="chain" id="PRO_5014196048" description="Secreted protein" evidence="1">
    <location>
        <begin position="20"/>
        <end position="87"/>
    </location>
</feature>
<evidence type="ECO:0000313" key="3">
    <source>
        <dbReference type="Proteomes" id="UP000233837"/>
    </source>
</evidence>
<gene>
    <name evidence="2" type="ORF">MA16_Dca000789</name>
</gene>
<dbReference type="EMBL" id="KZ502442">
    <property type="protein sequence ID" value="PKU79444.1"/>
    <property type="molecule type" value="Genomic_DNA"/>
</dbReference>
<evidence type="ECO:0000256" key="1">
    <source>
        <dbReference type="SAM" id="SignalP"/>
    </source>
</evidence>
<sequence length="87" mass="10225">MSPCSGCPCLWMWTHSVKCLLELLFLHIYIESYVMRPGPHVLILLDVLHYYKYGRGRDCTLADPHCVYHKYMIFVEDLLVAGIFIYL</sequence>
<organism evidence="2 3">
    <name type="scientific">Dendrobium catenatum</name>
    <dbReference type="NCBI Taxonomy" id="906689"/>
    <lineage>
        <taxon>Eukaryota</taxon>
        <taxon>Viridiplantae</taxon>
        <taxon>Streptophyta</taxon>
        <taxon>Embryophyta</taxon>
        <taxon>Tracheophyta</taxon>
        <taxon>Spermatophyta</taxon>
        <taxon>Magnoliopsida</taxon>
        <taxon>Liliopsida</taxon>
        <taxon>Asparagales</taxon>
        <taxon>Orchidaceae</taxon>
        <taxon>Epidendroideae</taxon>
        <taxon>Malaxideae</taxon>
        <taxon>Dendrobiinae</taxon>
        <taxon>Dendrobium</taxon>
    </lineage>
</organism>
<accession>A0A2I0WUV2</accession>
<protein>
    <recommendedName>
        <fullName evidence="4">Secreted protein</fullName>
    </recommendedName>
</protein>
<keyword evidence="3" id="KW-1185">Reference proteome</keyword>
<dbReference type="Proteomes" id="UP000233837">
    <property type="component" value="Unassembled WGS sequence"/>
</dbReference>
<feature type="signal peptide" evidence="1">
    <location>
        <begin position="1"/>
        <end position="19"/>
    </location>
</feature>
<evidence type="ECO:0000313" key="2">
    <source>
        <dbReference type="EMBL" id="PKU79444.1"/>
    </source>
</evidence>
<dbReference type="AlphaFoldDB" id="A0A2I0WUV2"/>
<reference evidence="2 3" key="1">
    <citation type="journal article" date="2016" name="Sci. Rep.">
        <title>The Dendrobium catenatum Lindl. genome sequence provides insights into polysaccharide synthase, floral development and adaptive evolution.</title>
        <authorList>
            <person name="Zhang G.Q."/>
            <person name="Xu Q."/>
            <person name="Bian C."/>
            <person name="Tsai W.C."/>
            <person name="Yeh C.M."/>
            <person name="Liu K.W."/>
            <person name="Yoshida K."/>
            <person name="Zhang L.S."/>
            <person name="Chang S.B."/>
            <person name="Chen F."/>
            <person name="Shi Y."/>
            <person name="Su Y.Y."/>
            <person name="Zhang Y.Q."/>
            <person name="Chen L.J."/>
            <person name="Yin Y."/>
            <person name="Lin M."/>
            <person name="Huang H."/>
            <person name="Deng H."/>
            <person name="Wang Z.W."/>
            <person name="Zhu S.L."/>
            <person name="Zhao X."/>
            <person name="Deng C."/>
            <person name="Niu S.C."/>
            <person name="Huang J."/>
            <person name="Wang M."/>
            <person name="Liu G.H."/>
            <person name="Yang H.J."/>
            <person name="Xiao X.J."/>
            <person name="Hsiao Y.Y."/>
            <person name="Wu W.L."/>
            <person name="Chen Y.Y."/>
            <person name="Mitsuda N."/>
            <person name="Ohme-Takagi M."/>
            <person name="Luo Y.B."/>
            <person name="Van de Peer Y."/>
            <person name="Liu Z.J."/>
        </authorList>
    </citation>
    <scope>NUCLEOTIDE SEQUENCE [LARGE SCALE GENOMIC DNA]</scope>
    <source>
        <tissue evidence="2">The whole plant</tissue>
    </source>
</reference>
<evidence type="ECO:0008006" key="4">
    <source>
        <dbReference type="Google" id="ProtNLM"/>
    </source>
</evidence>
<reference evidence="2 3" key="2">
    <citation type="journal article" date="2017" name="Nature">
        <title>The Apostasia genome and the evolution of orchids.</title>
        <authorList>
            <person name="Zhang G.Q."/>
            <person name="Liu K.W."/>
            <person name="Li Z."/>
            <person name="Lohaus R."/>
            <person name="Hsiao Y.Y."/>
            <person name="Niu S.C."/>
            <person name="Wang J.Y."/>
            <person name="Lin Y.C."/>
            <person name="Xu Q."/>
            <person name="Chen L.J."/>
            <person name="Yoshida K."/>
            <person name="Fujiwara S."/>
            <person name="Wang Z.W."/>
            <person name="Zhang Y.Q."/>
            <person name="Mitsuda N."/>
            <person name="Wang M."/>
            <person name="Liu G.H."/>
            <person name="Pecoraro L."/>
            <person name="Huang H.X."/>
            <person name="Xiao X.J."/>
            <person name="Lin M."/>
            <person name="Wu X.Y."/>
            <person name="Wu W.L."/>
            <person name="Chen Y.Y."/>
            <person name="Chang S.B."/>
            <person name="Sakamoto S."/>
            <person name="Ohme-Takagi M."/>
            <person name="Yagi M."/>
            <person name="Zeng S.J."/>
            <person name="Shen C.Y."/>
            <person name="Yeh C.M."/>
            <person name="Luo Y.B."/>
            <person name="Tsai W.C."/>
            <person name="Van de Peer Y."/>
            <person name="Liu Z.J."/>
        </authorList>
    </citation>
    <scope>NUCLEOTIDE SEQUENCE [LARGE SCALE GENOMIC DNA]</scope>
    <source>
        <tissue evidence="2">The whole plant</tissue>
    </source>
</reference>
<keyword evidence="1" id="KW-0732">Signal</keyword>
<proteinExistence type="predicted"/>
<name>A0A2I0WUV2_9ASPA</name>